<keyword evidence="1" id="KW-0472">Membrane</keyword>
<keyword evidence="3" id="KW-1185">Reference proteome</keyword>
<name>A0A7Y9DJT1_9ACTN</name>
<evidence type="ECO:0000313" key="3">
    <source>
        <dbReference type="Proteomes" id="UP000521922"/>
    </source>
</evidence>
<sequence>MSSSTTGLIAGLLLALIGGVAGLGWFLLALLLGAIGYLVGAHLEGRVDLLALLPGRSRG</sequence>
<organism evidence="2 3">
    <name type="scientific">Kineococcus aurantiacus</name>
    <dbReference type="NCBI Taxonomy" id="37633"/>
    <lineage>
        <taxon>Bacteria</taxon>
        <taxon>Bacillati</taxon>
        <taxon>Actinomycetota</taxon>
        <taxon>Actinomycetes</taxon>
        <taxon>Kineosporiales</taxon>
        <taxon>Kineosporiaceae</taxon>
        <taxon>Kineococcus</taxon>
    </lineage>
</organism>
<protein>
    <submittedName>
        <fullName evidence="2">TM2 domain-containing membrane protein YozV</fullName>
    </submittedName>
</protein>
<accession>A0A7Y9DJT1</accession>
<reference evidence="2 3" key="1">
    <citation type="submission" date="2020-07" db="EMBL/GenBank/DDBJ databases">
        <title>Sequencing the genomes of 1000 actinobacteria strains.</title>
        <authorList>
            <person name="Klenk H.-P."/>
        </authorList>
    </citation>
    <scope>NUCLEOTIDE SEQUENCE [LARGE SCALE GENOMIC DNA]</scope>
    <source>
        <strain evidence="2 3">DSM 7487</strain>
    </source>
</reference>
<dbReference type="Proteomes" id="UP000521922">
    <property type="component" value="Unassembled WGS sequence"/>
</dbReference>
<evidence type="ECO:0000313" key="2">
    <source>
        <dbReference type="EMBL" id="NYD21598.1"/>
    </source>
</evidence>
<evidence type="ECO:0000256" key="1">
    <source>
        <dbReference type="SAM" id="Phobius"/>
    </source>
</evidence>
<dbReference type="EMBL" id="JACCBB010000001">
    <property type="protein sequence ID" value="NYD21598.1"/>
    <property type="molecule type" value="Genomic_DNA"/>
</dbReference>
<feature type="transmembrane region" description="Helical" evidence="1">
    <location>
        <begin position="12"/>
        <end position="39"/>
    </location>
</feature>
<keyword evidence="1" id="KW-0812">Transmembrane</keyword>
<proteinExistence type="predicted"/>
<dbReference type="RefSeq" id="WP_179750014.1">
    <property type="nucleotide sequence ID" value="NZ_BAAAGN010000005.1"/>
</dbReference>
<keyword evidence="1" id="KW-1133">Transmembrane helix</keyword>
<comment type="caution">
    <text evidence="2">The sequence shown here is derived from an EMBL/GenBank/DDBJ whole genome shotgun (WGS) entry which is preliminary data.</text>
</comment>
<gene>
    <name evidence="2" type="ORF">BJ968_001138</name>
</gene>
<dbReference type="AlphaFoldDB" id="A0A7Y9DJT1"/>